<dbReference type="Gene3D" id="1.10.10.60">
    <property type="entry name" value="Homeodomain-like"/>
    <property type="match status" value="1"/>
</dbReference>
<gene>
    <name evidence="8" type="primary">rocR</name>
    <name evidence="8" type="ORF">OXPF_43060</name>
</gene>
<protein>
    <submittedName>
        <fullName evidence="8">Arginine utilization regulatory protein RocR</fullName>
    </submittedName>
</protein>
<keyword evidence="9" id="KW-1185">Reference proteome</keyword>
<evidence type="ECO:0000259" key="7">
    <source>
        <dbReference type="PROSITE" id="PS50112"/>
    </source>
</evidence>
<keyword evidence="1" id="KW-0547">Nucleotide-binding</keyword>
<dbReference type="OrthoDB" id="9803970at2"/>
<evidence type="ECO:0000256" key="3">
    <source>
        <dbReference type="ARBA" id="ARBA00023015"/>
    </source>
</evidence>
<dbReference type="Pfam" id="PF02954">
    <property type="entry name" value="HTH_8"/>
    <property type="match status" value="1"/>
</dbReference>
<dbReference type="PROSITE" id="PS50045">
    <property type="entry name" value="SIGMA54_INTERACT_4"/>
    <property type="match status" value="1"/>
</dbReference>
<dbReference type="FunFam" id="3.40.50.300:FF:000006">
    <property type="entry name" value="DNA-binding transcriptional regulator NtrC"/>
    <property type="match status" value="1"/>
</dbReference>
<dbReference type="Gene3D" id="3.30.450.20">
    <property type="entry name" value="PAS domain"/>
    <property type="match status" value="1"/>
</dbReference>
<dbReference type="PROSITE" id="PS50112">
    <property type="entry name" value="PAS"/>
    <property type="match status" value="1"/>
</dbReference>
<dbReference type="SUPFAM" id="SSF52540">
    <property type="entry name" value="P-loop containing nucleoside triphosphate hydrolases"/>
    <property type="match status" value="1"/>
</dbReference>
<dbReference type="PRINTS" id="PR01590">
    <property type="entry name" value="HTHFIS"/>
</dbReference>
<dbReference type="Pfam" id="PF13426">
    <property type="entry name" value="PAS_9"/>
    <property type="match status" value="1"/>
</dbReference>
<comment type="caution">
    <text evidence="8">The sequence shown here is derived from an EMBL/GenBank/DDBJ whole genome shotgun (WGS) entry which is preliminary data.</text>
</comment>
<dbReference type="InterPro" id="IPR000014">
    <property type="entry name" value="PAS"/>
</dbReference>
<dbReference type="SMART" id="SM00382">
    <property type="entry name" value="AAA"/>
    <property type="match status" value="1"/>
</dbReference>
<keyword evidence="4" id="KW-0238">DNA-binding</keyword>
<keyword evidence="5" id="KW-0804">Transcription</keyword>
<dbReference type="GO" id="GO:0005524">
    <property type="term" value="F:ATP binding"/>
    <property type="evidence" value="ECO:0007669"/>
    <property type="project" value="UniProtKB-KW"/>
</dbReference>
<dbReference type="InterPro" id="IPR002078">
    <property type="entry name" value="Sigma_54_int"/>
</dbReference>
<dbReference type="InterPro" id="IPR009057">
    <property type="entry name" value="Homeodomain-like_sf"/>
</dbReference>
<dbReference type="CDD" id="cd00009">
    <property type="entry name" value="AAA"/>
    <property type="match status" value="1"/>
</dbReference>
<dbReference type="PANTHER" id="PTHR32071">
    <property type="entry name" value="TRANSCRIPTIONAL REGULATORY PROTEIN"/>
    <property type="match status" value="1"/>
</dbReference>
<dbReference type="Gene3D" id="1.10.8.60">
    <property type="match status" value="1"/>
</dbReference>
<dbReference type="InterPro" id="IPR027417">
    <property type="entry name" value="P-loop_NTPase"/>
</dbReference>
<accession>A0A0P8Y7N0</accession>
<keyword evidence="3" id="KW-0805">Transcription regulation</keyword>
<name>A0A0P8Y7N0_9CLOT</name>
<evidence type="ECO:0000256" key="2">
    <source>
        <dbReference type="ARBA" id="ARBA00022840"/>
    </source>
</evidence>
<dbReference type="CDD" id="cd00130">
    <property type="entry name" value="PAS"/>
    <property type="match status" value="1"/>
</dbReference>
<evidence type="ECO:0000259" key="6">
    <source>
        <dbReference type="PROSITE" id="PS50045"/>
    </source>
</evidence>
<dbReference type="InterPro" id="IPR002197">
    <property type="entry name" value="HTH_Fis"/>
</dbReference>
<sequence>MDNNILRSVLSVLLKYIDEGIHVIDKKGNTIIYNNAMERLEGLKSEDVLGKNLLDIFPSLDENTSTLYKALTEGSPIIDRYQTYTNREGYKITSLNSTIPLLLDDEIIGSLEISKDYTGLKSLYDKISTLQQEIINKENGGGTRHYSFKDLIGCNLNFLNAVSVAQKASRSSSTVLIYGETGTGKELVAQGIHSSGNRHGKPFIAQNCAALPEDLLEGILFGTVKGGFTGAVNRPGLFEQANGGTLLLDEINSMNINLQSKLLRILQEGSIRRIGGVNDLPIDVRIIATTNVDPIKAVDNGTLRDDLYYRLNVVNITIPPLRERREDIPLLIRHFIALYNKAMTKDIWYISEDAERSMMAYSWPGNVRELRNYIEGAMNMVSSGHIISREHFTGTAQSNLFREKDYDFPPKDYELKISLDHTLLMVEKKIISDALKKCEGNISKCARVLNIKRQTLQHKIKKFNL</sequence>
<feature type="domain" description="PAS" evidence="7">
    <location>
        <begin position="6"/>
        <end position="54"/>
    </location>
</feature>
<dbReference type="EMBL" id="LKET01000068">
    <property type="protein sequence ID" value="KPU42521.1"/>
    <property type="molecule type" value="Genomic_DNA"/>
</dbReference>
<dbReference type="SUPFAM" id="SSF55785">
    <property type="entry name" value="PYP-like sensor domain (PAS domain)"/>
    <property type="match status" value="1"/>
</dbReference>
<dbReference type="Pfam" id="PF00158">
    <property type="entry name" value="Sigma54_activat"/>
    <property type="match status" value="1"/>
</dbReference>
<evidence type="ECO:0000313" key="8">
    <source>
        <dbReference type="EMBL" id="KPU42521.1"/>
    </source>
</evidence>
<keyword evidence="2" id="KW-0067">ATP-binding</keyword>
<dbReference type="PANTHER" id="PTHR32071:SF74">
    <property type="entry name" value="TRANSCRIPTIONAL ACTIVATOR ROCR"/>
    <property type="match status" value="1"/>
</dbReference>
<organism evidence="8 9">
    <name type="scientific">Oxobacter pfennigii</name>
    <dbReference type="NCBI Taxonomy" id="36849"/>
    <lineage>
        <taxon>Bacteria</taxon>
        <taxon>Bacillati</taxon>
        <taxon>Bacillota</taxon>
        <taxon>Clostridia</taxon>
        <taxon>Eubacteriales</taxon>
        <taxon>Clostridiaceae</taxon>
        <taxon>Oxobacter</taxon>
    </lineage>
</organism>
<dbReference type="PROSITE" id="PS00688">
    <property type="entry name" value="SIGMA54_INTERACT_3"/>
    <property type="match status" value="1"/>
</dbReference>
<dbReference type="InterPro" id="IPR025662">
    <property type="entry name" value="Sigma_54_int_dom_ATP-bd_1"/>
</dbReference>
<dbReference type="NCBIfam" id="TIGR00229">
    <property type="entry name" value="sensory_box"/>
    <property type="match status" value="1"/>
</dbReference>
<evidence type="ECO:0000256" key="5">
    <source>
        <dbReference type="ARBA" id="ARBA00023163"/>
    </source>
</evidence>
<dbReference type="InterPro" id="IPR003593">
    <property type="entry name" value="AAA+_ATPase"/>
</dbReference>
<dbReference type="PROSITE" id="PS00675">
    <property type="entry name" value="SIGMA54_INTERACT_1"/>
    <property type="match status" value="1"/>
</dbReference>
<dbReference type="AlphaFoldDB" id="A0A0P8Y7N0"/>
<dbReference type="Proteomes" id="UP000050326">
    <property type="component" value="Unassembled WGS sequence"/>
</dbReference>
<dbReference type="InterPro" id="IPR035965">
    <property type="entry name" value="PAS-like_dom_sf"/>
</dbReference>
<dbReference type="STRING" id="36849.OXPF_43060"/>
<dbReference type="Gene3D" id="3.40.50.300">
    <property type="entry name" value="P-loop containing nucleotide triphosphate hydrolases"/>
    <property type="match status" value="1"/>
</dbReference>
<proteinExistence type="predicted"/>
<evidence type="ECO:0000256" key="4">
    <source>
        <dbReference type="ARBA" id="ARBA00023125"/>
    </source>
</evidence>
<dbReference type="InterPro" id="IPR058031">
    <property type="entry name" value="AAA_lid_NorR"/>
</dbReference>
<evidence type="ECO:0000313" key="9">
    <source>
        <dbReference type="Proteomes" id="UP000050326"/>
    </source>
</evidence>
<dbReference type="InterPro" id="IPR025944">
    <property type="entry name" value="Sigma_54_int_dom_CS"/>
</dbReference>
<dbReference type="Pfam" id="PF25601">
    <property type="entry name" value="AAA_lid_14"/>
    <property type="match status" value="1"/>
</dbReference>
<reference evidence="8 9" key="1">
    <citation type="submission" date="2015-09" db="EMBL/GenBank/DDBJ databases">
        <title>Genome sequence of Oxobacter pfennigii DSM 3222.</title>
        <authorList>
            <person name="Poehlein A."/>
            <person name="Bengelsdorf F.R."/>
            <person name="Schiel-Bengelsdorf B."/>
            <person name="Duerre P."/>
            <person name="Daniel R."/>
        </authorList>
    </citation>
    <scope>NUCLEOTIDE SEQUENCE [LARGE SCALE GENOMIC DNA]</scope>
    <source>
        <strain evidence="8 9">DSM 3222</strain>
    </source>
</reference>
<dbReference type="SUPFAM" id="SSF46689">
    <property type="entry name" value="Homeodomain-like"/>
    <property type="match status" value="1"/>
</dbReference>
<dbReference type="PROSITE" id="PS00676">
    <property type="entry name" value="SIGMA54_INTERACT_2"/>
    <property type="match status" value="1"/>
</dbReference>
<dbReference type="SMART" id="SM00091">
    <property type="entry name" value="PAS"/>
    <property type="match status" value="1"/>
</dbReference>
<dbReference type="PATRIC" id="fig|36849.3.peg.4552"/>
<dbReference type="GO" id="GO:0043565">
    <property type="term" value="F:sequence-specific DNA binding"/>
    <property type="evidence" value="ECO:0007669"/>
    <property type="project" value="InterPro"/>
</dbReference>
<evidence type="ECO:0000256" key="1">
    <source>
        <dbReference type="ARBA" id="ARBA00022741"/>
    </source>
</evidence>
<dbReference type="GO" id="GO:0006355">
    <property type="term" value="P:regulation of DNA-templated transcription"/>
    <property type="evidence" value="ECO:0007669"/>
    <property type="project" value="InterPro"/>
</dbReference>
<dbReference type="InterPro" id="IPR025943">
    <property type="entry name" value="Sigma_54_int_dom_ATP-bd_2"/>
</dbReference>
<dbReference type="RefSeq" id="WP_054877224.1">
    <property type="nucleotide sequence ID" value="NZ_LKET01000068.1"/>
</dbReference>
<feature type="domain" description="Sigma-54 factor interaction" evidence="6">
    <location>
        <begin position="151"/>
        <end position="379"/>
    </location>
</feature>